<evidence type="ECO:0000313" key="3">
    <source>
        <dbReference type="EMBL" id="QII12019.1"/>
    </source>
</evidence>
<feature type="transmembrane region" description="Helical" evidence="1">
    <location>
        <begin position="29"/>
        <end position="49"/>
    </location>
</feature>
<proteinExistence type="predicted"/>
<dbReference type="AlphaFoldDB" id="Q1Q788"/>
<organism evidence="2">
    <name type="scientific">Kuenenia stuttgartiensis</name>
    <dbReference type="NCBI Taxonomy" id="174633"/>
    <lineage>
        <taxon>Bacteria</taxon>
        <taxon>Pseudomonadati</taxon>
        <taxon>Planctomycetota</taxon>
        <taxon>Candidatus Brocadiia</taxon>
        <taxon>Candidatus Brocadiales</taxon>
        <taxon>Candidatus Brocadiaceae</taxon>
        <taxon>Candidatus Kuenenia</taxon>
    </lineage>
</organism>
<evidence type="ECO:0000313" key="4">
    <source>
        <dbReference type="Proteomes" id="UP000501926"/>
    </source>
</evidence>
<gene>
    <name evidence="3" type="ORF">KsCSTR_26400</name>
    <name evidence="2" type="ORF">kuste2695</name>
</gene>
<evidence type="ECO:0000256" key="1">
    <source>
        <dbReference type="SAM" id="Phobius"/>
    </source>
</evidence>
<dbReference type="EMBL" id="CT573071">
    <property type="protein sequence ID" value="CAJ73444.1"/>
    <property type="molecule type" value="Genomic_DNA"/>
</dbReference>
<protein>
    <submittedName>
        <fullName evidence="2">Uncharacterized protein</fullName>
    </submittedName>
</protein>
<keyword evidence="1" id="KW-1133">Transmembrane helix</keyword>
<reference evidence="3 4" key="3">
    <citation type="submission" date="2020-02" db="EMBL/GenBank/DDBJ databases">
        <title>Newly sequenced genome of strain CSTR1 showed variability in Candidatus Kuenenia stuttgartiensis genomes.</title>
        <authorList>
            <person name="Ding C."/>
            <person name="Adrian L."/>
        </authorList>
    </citation>
    <scope>NUCLEOTIDE SEQUENCE [LARGE SCALE GENOMIC DNA]</scope>
    <source>
        <strain evidence="3 4">CSTR1</strain>
    </source>
</reference>
<reference evidence="2" key="1">
    <citation type="journal article" date="2006" name="Nature">
        <title>Deciphering the evolution and metabolism of an anammox bacterium from a community genome.</title>
        <authorList>
            <person name="Strous M."/>
            <person name="Pelletier E."/>
            <person name="Mangenot S."/>
            <person name="Rattei T."/>
            <person name="Lehner A."/>
            <person name="Taylor M.W."/>
            <person name="Horn M."/>
            <person name="Daims H."/>
            <person name="Bartol-Mavel D."/>
            <person name="Wincker P."/>
            <person name="Barbe V."/>
            <person name="Fonknechten N."/>
            <person name="Vallenet D."/>
            <person name="Segurens B."/>
            <person name="Schenowitz-Truong C."/>
            <person name="Medigue C."/>
            <person name="Collingro A."/>
            <person name="Snel B."/>
            <person name="Dutilh B.E."/>
            <person name="OpDenCamp H.J.M."/>
            <person name="vanDerDrift C."/>
            <person name="Cirpus I."/>
            <person name="vanDePas-Schoonen K.T."/>
            <person name="Harhangi H.R."/>
            <person name="vanNiftrik L."/>
            <person name="Schmid M."/>
            <person name="Keltjens J."/>
            <person name="vanDeVossenberg J."/>
            <person name="Kartal B."/>
            <person name="Meier H."/>
            <person name="Frishman D."/>
            <person name="Huynen M.A."/>
            <person name="Mewes H."/>
            <person name="Weissenbach J."/>
            <person name="Jetten M.S.M."/>
            <person name="Wagner M."/>
            <person name="LePaslier D."/>
        </authorList>
    </citation>
    <scope>NUCLEOTIDE SEQUENCE</scope>
</reference>
<evidence type="ECO:0000313" key="2">
    <source>
        <dbReference type="EMBL" id="CAJ73444.1"/>
    </source>
</evidence>
<reference evidence="2" key="2">
    <citation type="submission" date="2006-01" db="EMBL/GenBank/DDBJ databases">
        <authorList>
            <person name="Genoscope"/>
        </authorList>
    </citation>
    <scope>NUCLEOTIDE SEQUENCE</scope>
</reference>
<keyword evidence="1" id="KW-0812">Transmembrane</keyword>
<accession>Q1Q788</accession>
<keyword evidence="1" id="KW-0472">Membrane</keyword>
<sequence length="52" mass="5892">MVISQLQTADCRRDNKHLFTRSSLGAKVLMFKTRVVFIGILYFGICSVLRAS</sequence>
<dbReference type="EMBL" id="CP049055">
    <property type="protein sequence ID" value="QII12019.1"/>
    <property type="molecule type" value="Genomic_DNA"/>
</dbReference>
<dbReference type="Proteomes" id="UP000501926">
    <property type="component" value="Chromosome"/>
</dbReference>
<name>Q1Q788_KUEST</name>